<dbReference type="SUPFAM" id="SSF51215">
    <property type="entry name" value="Regulatory protein AraC"/>
    <property type="match status" value="1"/>
</dbReference>
<evidence type="ECO:0000313" key="5">
    <source>
        <dbReference type="EMBL" id="MBB5265367.1"/>
    </source>
</evidence>
<proteinExistence type="predicted"/>
<keyword evidence="3" id="KW-0804">Transcription</keyword>
<dbReference type="GO" id="GO:0003700">
    <property type="term" value="F:DNA-binding transcription factor activity"/>
    <property type="evidence" value="ECO:0007669"/>
    <property type="project" value="InterPro"/>
</dbReference>
<dbReference type="Gene3D" id="1.10.10.60">
    <property type="entry name" value="Homeodomain-like"/>
    <property type="match status" value="2"/>
</dbReference>
<keyword evidence="2 5" id="KW-0238">DNA-binding</keyword>
<gene>
    <name evidence="5" type="ORF">HNP82_002510</name>
</gene>
<dbReference type="InterPro" id="IPR009057">
    <property type="entry name" value="Homeodomain-like_sf"/>
</dbReference>
<dbReference type="PANTHER" id="PTHR43280">
    <property type="entry name" value="ARAC-FAMILY TRANSCRIPTIONAL REGULATOR"/>
    <property type="match status" value="1"/>
</dbReference>
<dbReference type="InterPro" id="IPR037923">
    <property type="entry name" value="HTH-like"/>
</dbReference>
<evidence type="ECO:0000256" key="3">
    <source>
        <dbReference type="ARBA" id="ARBA00023163"/>
    </source>
</evidence>
<dbReference type="PANTHER" id="PTHR43280:SF28">
    <property type="entry name" value="HTH-TYPE TRANSCRIPTIONAL ACTIVATOR RHAS"/>
    <property type="match status" value="1"/>
</dbReference>
<dbReference type="InterPro" id="IPR018060">
    <property type="entry name" value="HTH_AraC"/>
</dbReference>
<keyword evidence="1" id="KW-0805">Transcription regulation</keyword>
<protein>
    <submittedName>
        <fullName evidence="5">AraC-like DNA-binding protein</fullName>
    </submittedName>
</protein>
<name>A0A7W8HBK1_9FIRM</name>
<comment type="caution">
    <text evidence="5">The sequence shown here is derived from an EMBL/GenBank/DDBJ whole genome shotgun (WGS) entry which is preliminary data.</text>
</comment>
<dbReference type="AlphaFoldDB" id="A0A7W8HBK1"/>
<dbReference type="PRINTS" id="PR00032">
    <property type="entry name" value="HTHARAC"/>
</dbReference>
<feature type="domain" description="HTH araC/xylS-type" evidence="4">
    <location>
        <begin position="146"/>
        <end position="245"/>
    </location>
</feature>
<dbReference type="EMBL" id="JACHFW010000010">
    <property type="protein sequence ID" value="MBB5265367.1"/>
    <property type="molecule type" value="Genomic_DNA"/>
</dbReference>
<evidence type="ECO:0000259" key="4">
    <source>
        <dbReference type="PROSITE" id="PS01124"/>
    </source>
</evidence>
<dbReference type="InterPro" id="IPR020449">
    <property type="entry name" value="Tscrpt_reg_AraC-type_HTH"/>
</dbReference>
<evidence type="ECO:0000256" key="1">
    <source>
        <dbReference type="ARBA" id="ARBA00023015"/>
    </source>
</evidence>
<organism evidence="5 6">
    <name type="scientific">Catenibacillus scindens</name>
    <dbReference type="NCBI Taxonomy" id="673271"/>
    <lineage>
        <taxon>Bacteria</taxon>
        <taxon>Bacillati</taxon>
        <taxon>Bacillota</taxon>
        <taxon>Clostridia</taxon>
        <taxon>Lachnospirales</taxon>
        <taxon>Lachnospiraceae</taxon>
        <taxon>Catenibacillus</taxon>
    </lineage>
</organism>
<dbReference type="SUPFAM" id="SSF46689">
    <property type="entry name" value="Homeodomain-like"/>
    <property type="match status" value="2"/>
</dbReference>
<sequence>MQEGVYRAAGPGYYRWFFCTQGTGELIVNHQLQVIRQGMGFLLQPEEAHGYYGTSPDWIVHMIAFNGSLCGGLLTQLGLTESGSYYFTEIHLFERFISKIAEIENSDHLEKGVLLSEICYSFLLEIARCVTKTHLNPVSEKNMLVIKITEFLEEHFALPVSLDELALLVNLSKDYMCALFKKATGQTIIDYLTDLRLEHACQMLRQYPERTAAQVGRMCGFASPSYFGKVFKKYRGMTPNDYRRKK</sequence>
<dbReference type="Proteomes" id="UP000543642">
    <property type="component" value="Unassembled WGS sequence"/>
</dbReference>
<dbReference type="Pfam" id="PF12833">
    <property type="entry name" value="HTH_18"/>
    <property type="match status" value="1"/>
</dbReference>
<dbReference type="SMART" id="SM00342">
    <property type="entry name" value="HTH_ARAC"/>
    <property type="match status" value="1"/>
</dbReference>
<accession>A0A7W8HBK1</accession>
<dbReference type="PROSITE" id="PS01124">
    <property type="entry name" value="HTH_ARAC_FAMILY_2"/>
    <property type="match status" value="1"/>
</dbReference>
<evidence type="ECO:0000313" key="6">
    <source>
        <dbReference type="Proteomes" id="UP000543642"/>
    </source>
</evidence>
<evidence type="ECO:0000256" key="2">
    <source>
        <dbReference type="ARBA" id="ARBA00023125"/>
    </source>
</evidence>
<dbReference type="RefSeq" id="WP_183775244.1">
    <property type="nucleotide sequence ID" value="NZ_JACHFW010000010.1"/>
</dbReference>
<reference evidence="5 6" key="1">
    <citation type="submission" date="2020-08" db="EMBL/GenBank/DDBJ databases">
        <title>Genomic Encyclopedia of Type Strains, Phase IV (KMG-IV): sequencing the most valuable type-strain genomes for metagenomic binning, comparative biology and taxonomic classification.</title>
        <authorList>
            <person name="Goeker M."/>
        </authorList>
    </citation>
    <scope>NUCLEOTIDE SEQUENCE [LARGE SCALE GENOMIC DNA]</scope>
    <source>
        <strain evidence="5 6">DSM 106146</strain>
    </source>
</reference>
<dbReference type="GO" id="GO:0043565">
    <property type="term" value="F:sequence-specific DNA binding"/>
    <property type="evidence" value="ECO:0007669"/>
    <property type="project" value="InterPro"/>
</dbReference>
<keyword evidence="6" id="KW-1185">Reference proteome</keyword>
<dbReference type="InterPro" id="IPR003313">
    <property type="entry name" value="AraC-bd"/>
</dbReference>
<dbReference type="Pfam" id="PF02311">
    <property type="entry name" value="AraC_binding"/>
    <property type="match status" value="1"/>
</dbReference>